<dbReference type="RefSeq" id="WP_344762422.1">
    <property type="nucleotide sequence ID" value="NZ_BAAAZE010000007.1"/>
</dbReference>
<dbReference type="PANTHER" id="PTHR31793:SF27">
    <property type="entry name" value="NOVEL THIOESTERASE SUPERFAMILY DOMAIN AND SAPOSIN A-TYPE DOMAIN CONTAINING PROTEIN (0610012H03RIK)"/>
    <property type="match status" value="1"/>
</dbReference>
<dbReference type="InterPro" id="IPR029069">
    <property type="entry name" value="HotDog_dom_sf"/>
</dbReference>
<comment type="similarity">
    <text evidence="1">Belongs to the 4-hydroxybenzoyl-CoA thioesterase family.</text>
</comment>
<sequence>MSRAEAGRRSAYLHFQPITTRWSDNDAYGHVNNVMYYSWFDTVVNTLLIHGGVLDLEHSPVIGLVIETHCNYFSSVAFPERVTAGLRVAHLGTSSVRYEVGIFREDDDQAAAQGHLVHVYVDRISRRPVAIPASMRQLLLSIQLPSTSMGPA</sequence>
<dbReference type="Proteomes" id="UP001501353">
    <property type="component" value="Unassembled WGS sequence"/>
</dbReference>
<accession>A0ABP7SYI1</accession>
<evidence type="ECO:0000256" key="2">
    <source>
        <dbReference type="ARBA" id="ARBA00022801"/>
    </source>
</evidence>
<dbReference type="InterPro" id="IPR050563">
    <property type="entry name" value="4-hydroxybenzoyl-CoA_TE"/>
</dbReference>
<evidence type="ECO:0000313" key="3">
    <source>
        <dbReference type="EMBL" id="GAA4018260.1"/>
    </source>
</evidence>
<dbReference type="EMBL" id="BAAAZE010000007">
    <property type="protein sequence ID" value="GAA4018260.1"/>
    <property type="molecule type" value="Genomic_DNA"/>
</dbReference>
<dbReference type="CDD" id="cd00586">
    <property type="entry name" value="4HBT"/>
    <property type="match status" value="1"/>
</dbReference>
<protein>
    <submittedName>
        <fullName evidence="3">Thioesterase family protein</fullName>
    </submittedName>
</protein>
<name>A0ABP7SYI1_9BURK</name>
<keyword evidence="4" id="KW-1185">Reference proteome</keyword>
<dbReference type="PANTHER" id="PTHR31793">
    <property type="entry name" value="4-HYDROXYBENZOYL-COA THIOESTERASE FAMILY MEMBER"/>
    <property type="match status" value="1"/>
</dbReference>
<dbReference type="SUPFAM" id="SSF54637">
    <property type="entry name" value="Thioesterase/thiol ester dehydrase-isomerase"/>
    <property type="match status" value="1"/>
</dbReference>
<evidence type="ECO:0000256" key="1">
    <source>
        <dbReference type="ARBA" id="ARBA00005953"/>
    </source>
</evidence>
<evidence type="ECO:0000313" key="4">
    <source>
        <dbReference type="Proteomes" id="UP001501353"/>
    </source>
</evidence>
<keyword evidence="2" id="KW-0378">Hydrolase</keyword>
<proteinExistence type="inferred from homology"/>
<reference evidence="4" key="1">
    <citation type="journal article" date="2019" name="Int. J. Syst. Evol. Microbiol.">
        <title>The Global Catalogue of Microorganisms (GCM) 10K type strain sequencing project: providing services to taxonomists for standard genome sequencing and annotation.</title>
        <authorList>
            <consortium name="The Broad Institute Genomics Platform"/>
            <consortium name="The Broad Institute Genome Sequencing Center for Infectious Disease"/>
            <person name="Wu L."/>
            <person name="Ma J."/>
        </authorList>
    </citation>
    <scope>NUCLEOTIDE SEQUENCE [LARGE SCALE GENOMIC DNA]</scope>
    <source>
        <strain evidence="4">JCM 16673</strain>
    </source>
</reference>
<organism evidence="3 4">
    <name type="scientific">Actimicrobium antarcticum</name>
    <dbReference type="NCBI Taxonomy" id="1051899"/>
    <lineage>
        <taxon>Bacteria</taxon>
        <taxon>Pseudomonadati</taxon>
        <taxon>Pseudomonadota</taxon>
        <taxon>Betaproteobacteria</taxon>
        <taxon>Burkholderiales</taxon>
        <taxon>Oxalobacteraceae</taxon>
        <taxon>Actimicrobium</taxon>
    </lineage>
</organism>
<dbReference type="Gene3D" id="3.10.129.10">
    <property type="entry name" value="Hotdog Thioesterase"/>
    <property type="match status" value="1"/>
</dbReference>
<gene>
    <name evidence="3" type="ORF">GCM10022212_12570</name>
</gene>
<dbReference type="Pfam" id="PF13279">
    <property type="entry name" value="4HBT_2"/>
    <property type="match status" value="1"/>
</dbReference>
<comment type="caution">
    <text evidence="3">The sequence shown here is derived from an EMBL/GenBank/DDBJ whole genome shotgun (WGS) entry which is preliminary data.</text>
</comment>